<accession>A0ABW9GFG6</accession>
<evidence type="ECO:0000313" key="2">
    <source>
        <dbReference type="EMBL" id="MFM2720390.1"/>
    </source>
</evidence>
<comment type="caution">
    <text evidence="2">The sequence shown here is derived from an EMBL/GenBank/DDBJ whole genome shotgun (WGS) entry which is preliminary data.</text>
</comment>
<keyword evidence="3" id="KW-1185">Reference proteome</keyword>
<dbReference type="EMBL" id="JAROCE010000002">
    <property type="protein sequence ID" value="MFM2720390.1"/>
    <property type="molecule type" value="Genomic_DNA"/>
</dbReference>
<dbReference type="InterPro" id="IPR009839">
    <property type="entry name" value="SseB_N"/>
</dbReference>
<dbReference type="RefSeq" id="WP_239275611.1">
    <property type="nucleotide sequence ID" value="NZ_JAROCE010000002.1"/>
</dbReference>
<gene>
    <name evidence="2" type="ORF">P5G46_07730</name>
</gene>
<organism evidence="2 3">
    <name type="scientific">Microbacterium mcarthurae</name>
    <dbReference type="NCBI Taxonomy" id="3035918"/>
    <lineage>
        <taxon>Bacteria</taxon>
        <taxon>Bacillati</taxon>
        <taxon>Actinomycetota</taxon>
        <taxon>Actinomycetes</taxon>
        <taxon>Micrococcales</taxon>
        <taxon>Microbacteriaceae</taxon>
        <taxon>Microbacterium</taxon>
    </lineage>
</organism>
<reference evidence="2 3" key="1">
    <citation type="submission" date="2023-03" db="EMBL/GenBank/DDBJ databases">
        <title>MT1 and MT2 Draft Genomes of Novel Species.</title>
        <authorList>
            <person name="Venkateswaran K."/>
        </authorList>
    </citation>
    <scope>NUCLEOTIDE SEQUENCE [LARGE SCALE GENOMIC DNA]</scope>
    <source>
        <strain evidence="2 3">IF8SW-P5</strain>
    </source>
</reference>
<protein>
    <submittedName>
        <fullName evidence="2">SseB family protein</fullName>
    </submittedName>
</protein>
<sequence length="213" mass="23263">MTGLRPENDLEVTMRSVRSGELPSERLAPALLEAELVVLVDGTPDPTTFQPLVVHRDDANFLAVFTATDQVPAELGKGRNALLMPGRLLISGAAPEVGLVVNPGAAGTMEIPPSALTALRQVSAAPSTRYFIREQMVDGQVVPVSVFRRRSTPEGPVDERLLDVDSWTDDRHGTVDKAIRFPLDADIEEISPEAAQDVFDMVARRSYVPLRRR</sequence>
<name>A0ABW9GFG6_9MICO</name>
<dbReference type="Pfam" id="PF07179">
    <property type="entry name" value="SseB"/>
    <property type="match status" value="1"/>
</dbReference>
<dbReference type="Proteomes" id="UP001630303">
    <property type="component" value="Unassembled WGS sequence"/>
</dbReference>
<feature type="domain" description="SseB protein N-terminal" evidence="1">
    <location>
        <begin position="21"/>
        <end position="117"/>
    </location>
</feature>
<evidence type="ECO:0000259" key="1">
    <source>
        <dbReference type="Pfam" id="PF07179"/>
    </source>
</evidence>
<evidence type="ECO:0000313" key="3">
    <source>
        <dbReference type="Proteomes" id="UP001630303"/>
    </source>
</evidence>
<proteinExistence type="predicted"/>